<accession>A0AAV4J2L6</accession>
<feature type="region of interest" description="Disordered" evidence="1">
    <location>
        <begin position="25"/>
        <end position="103"/>
    </location>
</feature>
<dbReference type="EMBL" id="BMAT01006587">
    <property type="protein sequence ID" value="GFS15536.1"/>
    <property type="molecule type" value="Genomic_DNA"/>
</dbReference>
<evidence type="ECO:0000313" key="2">
    <source>
        <dbReference type="EMBL" id="GFS15536.1"/>
    </source>
</evidence>
<proteinExistence type="predicted"/>
<name>A0AAV4J2L6_9GAST</name>
<gene>
    <name evidence="2" type="ORF">ElyMa_003189900</name>
</gene>
<sequence>MKRSCYSESLSPLLPSLACRGRPLVSSAEPGSQVRAGQLVTRRGPVPPQRAAQVESAPHTHRPGRRHGLASEVGVGGSRPVASSLDSRPGSTQEAGFLGWTPK</sequence>
<reference evidence="2 3" key="1">
    <citation type="journal article" date="2021" name="Elife">
        <title>Chloroplast acquisition without the gene transfer in kleptoplastic sea slugs, Plakobranchus ocellatus.</title>
        <authorList>
            <person name="Maeda T."/>
            <person name="Takahashi S."/>
            <person name="Yoshida T."/>
            <person name="Shimamura S."/>
            <person name="Takaki Y."/>
            <person name="Nagai Y."/>
            <person name="Toyoda A."/>
            <person name="Suzuki Y."/>
            <person name="Arimoto A."/>
            <person name="Ishii H."/>
            <person name="Satoh N."/>
            <person name="Nishiyama T."/>
            <person name="Hasebe M."/>
            <person name="Maruyama T."/>
            <person name="Minagawa J."/>
            <person name="Obokata J."/>
            <person name="Shigenobu S."/>
        </authorList>
    </citation>
    <scope>NUCLEOTIDE SEQUENCE [LARGE SCALE GENOMIC DNA]</scope>
</reference>
<evidence type="ECO:0000313" key="3">
    <source>
        <dbReference type="Proteomes" id="UP000762676"/>
    </source>
</evidence>
<keyword evidence="3" id="KW-1185">Reference proteome</keyword>
<protein>
    <submittedName>
        <fullName evidence="2">Uncharacterized protein</fullName>
    </submittedName>
</protein>
<comment type="caution">
    <text evidence="2">The sequence shown here is derived from an EMBL/GenBank/DDBJ whole genome shotgun (WGS) entry which is preliminary data.</text>
</comment>
<organism evidence="2 3">
    <name type="scientific">Elysia marginata</name>
    <dbReference type="NCBI Taxonomy" id="1093978"/>
    <lineage>
        <taxon>Eukaryota</taxon>
        <taxon>Metazoa</taxon>
        <taxon>Spiralia</taxon>
        <taxon>Lophotrochozoa</taxon>
        <taxon>Mollusca</taxon>
        <taxon>Gastropoda</taxon>
        <taxon>Heterobranchia</taxon>
        <taxon>Euthyneura</taxon>
        <taxon>Panpulmonata</taxon>
        <taxon>Sacoglossa</taxon>
        <taxon>Placobranchoidea</taxon>
        <taxon>Plakobranchidae</taxon>
        <taxon>Elysia</taxon>
    </lineage>
</organism>
<feature type="compositionally biased region" description="Basic residues" evidence="1">
    <location>
        <begin position="59"/>
        <end position="68"/>
    </location>
</feature>
<feature type="compositionally biased region" description="Polar residues" evidence="1">
    <location>
        <begin position="84"/>
        <end position="94"/>
    </location>
</feature>
<dbReference type="AlphaFoldDB" id="A0AAV4J2L6"/>
<evidence type="ECO:0000256" key="1">
    <source>
        <dbReference type="SAM" id="MobiDB-lite"/>
    </source>
</evidence>
<dbReference type="Proteomes" id="UP000762676">
    <property type="component" value="Unassembled WGS sequence"/>
</dbReference>